<feature type="binding site" evidence="13">
    <location>
        <position position="165"/>
    </location>
    <ligand>
        <name>Mg(2+)</name>
        <dbReference type="ChEBI" id="CHEBI:18420"/>
        <label>1</label>
    </ligand>
</feature>
<proteinExistence type="inferred from homology"/>
<evidence type="ECO:0000256" key="10">
    <source>
        <dbReference type="ARBA" id="ARBA00023172"/>
    </source>
</evidence>
<feature type="active site" evidence="13">
    <location>
        <position position="92"/>
    </location>
</feature>
<dbReference type="GO" id="GO:0000287">
    <property type="term" value="F:magnesium ion binding"/>
    <property type="evidence" value="ECO:0007669"/>
    <property type="project" value="UniProtKB-UniRule"/>
</dbReference>
<keyword evidence="5 13" id="KW-0255">Endonuclease</keyword>
<evidence type="ECO:0000256" key="9">
    <source>
        <dbReference type="ARBA" id="ARBA00023125"/>
    </source>
</evidence>
<comment type="cofactor">
    <cofactor evidence="13">
        <name>Mg(2+)</name>
        <dbReference type="ChEBI" id="CHEBI:18420"/>
    </cofactor>
    <text evidence="13">Binds 2 Mg(2+) ion per subunit.</text>
</comment>
<keyword evidence="9 13" id="KW-0238">DNA-binding</keyword>
<organism evidence="15 16">
    <name type="scientific">Candidatus Kaiserbacteria bacterium GW2011_GWA2_52_12</name>
    <dbReference type="NCBI Taxonomy" id="1618671"/>
    <lineage>
        <taxon>Bacteria</taxon>
        <taxon>Candidatus Kaiseribacteriota</taxon>
    </lineage>
</organism>
<reference evidence="15 16" key="1">
    <citation type="journal article" date="2015" name="Nature">
        <title>rRNA introns, odd ribosomes, and small enigmatic genomes across a large radiation of phyla.</title>
        <authorList>
            <person name="Brown C.T."/>
            <person name="Hug L.A."/>
            <person name="Thomas B.C."/>
            <person name="Sharon I."/>
            <person name="Castelle C.J."/>
            <person name="Singh A."/>
            <person name="Wilkins M.J."/>
            <person name="Williams K.H."/>
            <person name="Banfield J.F."/>
        </authorList>
    </citation>
    <scope>NUCLEOTIDE SEQUENCE [LARGE SCALE GENOMIC DNA]</scope>
</reference>
<dbReference type="Pfam" id="PF02075">
    <property type="entry name" value="RuvC"/>
    <property type="match status" value="1"/>
</dbReference>
<name>A0A0G1X1P0_9BACT</name>
<dbReference type="STRING" id="1618671.UY67_C0003G0018"/>
<dbReference type="AlphaFoldDB" id="A0A0G1X1P0"/>
<evidence type="ECO:0000256" key="2">
    <source>
        <dbReference type="ARBA" id="ARBA00022490"/>
    </source>
</evidence>
<dbReference type="GO" id="GO:0006281">
    <property type="term" value="P:DNA repair"/>
    <property type="evidence" value="ECO:0007669"/>
    <property type="project" value="UniProtKB-UniRule"/>
</dbReference>
<comment type="subunit">
    <text evidence="13">Homodimer which binds Holliday junction (HJ) DNA. The HJ becomes 2-fold symmetrical on binding to RuvC with unstacked arms; it has a different conformation from HJ DNA in complex with RuvA. In the full resolvosome a probable DNA-RuvA(4)-RuvB(12)-RuvC(2) complex forms which resolves the HJ.</text>
</comment>
<feature type="binding site" evidence="13">
    <location>
        <position position="92"/>
    </location>
    <ligand>
        <name>Mg(2+)</name>
        <dbReference type="ChEBI" id="CHEBI:18420"/>
        <label>2</label>
    </ligand>
</feature>
<dbReference type="SUPFAM" id="SSF53098">
    <property type="entry name" value="Ribonuclease H-like"/>
    <property type="match status" value="1"/>
</dbReference>
<protein>
    <recommendedName>
        <fullName evidence="13 14">Crossover junction endodeoxyribonuclease RuvC</fullName>
        <ecNumber evidence="13 14">3.1.21.10</ecNumber>
    </recommendedName>
    <alternativeName>
        <fullName evidence="13">Holliday junction nuclease RuvC</fullName>
    </alternativeName>
    <alternativeName>
        <fullName evidence="13">Holliday junction resolvase RuvC</fullName>
    </alternativeName>
</protein>
<dbReference type="CDD" id="cd16962">
    <property type="entry name" value="RuvC"/>
    <property type="match status" value="1"/>
</dbReference>
<dbReference type="PANTHER" id="PTHR30194">
    <property type="entry name" value="CROSSOVER JUNCTION ENDODEOXYRIBONUCLEASE RUVC"/>
    <property type="match status" value="1"/>
</dbReference>
<keyword evidence="2 13" id="KW-0963">Cytoplasm</keyword>
<evidence type="ECO:0000256" key="1">
    <source>
        <dbReference type="ARBA" id="ARBA00009518"/>
    </source>
</evidence>
<feature type="binding site" evidence="13">
    <location>
        <position position="32"/>
    </location>
    <ligand>
        <name>Mg(2+)</name>
        <dbReference type="ChEBI" id="CHEBI:18420"/>
        <label>1</label>
    </ligand>
</feature>
<accession>A0A0G1X1P0</accession>
<comment type="function">
    <text evidence="13">The RuvA-RuvB-RuvC complex processes Holliday junction (HJ) DNA during genetic recombination and DNA repair. Endonuclease that resolves HJ intermediates. Cleaves cruciform DNA by making single-stranded nicks across the HJ at symmetrical positions within the homologous arms, yielding a 5'-phosphate and a 3'-hydroxyl group; requires a central core of homology in the junction. The consensus cleavage sequence is 5'-(A/T)TT(C/G)-3'. Cleavage occurs on the 3'-side of the TT dinucleotide at the point of strand exchange. HJ branch migration catalyzed by RuvA-RuvB allows RuvC to scan DNA until it finds its consensus sequence, where it cleaves and resolves the cruciform DNA.</text>
</comment>
<comment type="catalytic activity">
    <reaction evidence="12 13">
        <text>Endonucleolytic cleavage at a junction such as a reciprocal single-stranded crossover between two homologous DNA duplexes (Holliday junction).</text>
        <dbReference type="EC" id="3.1.21.10"/>
    </reaction>
</comment>
<dbReference type="InterPro" id="IPR012337">
    <property type="entry name" value="RNaseH-like_sf"/>
</dbReference>
<dbReference type="EMBL" id="LCQW01000003">
    <property type="protein sequence ID" value="KKW24790.1"/>
    <property type="molecule type" value="Genomic_DNA"/>
</dbReference>
<sequence>MCRKCIRTRNSRARHRVSTFRYTSLMRVLAIDPGYGRCGMAVVEKSGGPETLIYSACIETSAQSDFGARLATVVDECAKLIKVHAPDAFAMEKLFFSKNQKTAMRVAEVRGALISCAGQNGIEVFEYSPGQIKNAAAGWGGADKKQVAAMLHILMKIDKNIKHDDEYDAIAIGLTHLVYARR</sequence>
<comment type="similarity">
    <text evidence="1 13">Belongs to the RuvC family.</text>
</comment>
<dbReference type="GO" id="GO:0048476">
    <property type="term" value="C:Holliday junction resolvase complex"/>
    <property type="evidence" value="ECO:0007669"/>
    <property type="project" value="UniProtKB-UniRule"/>
</dbReference>
<keyword evidence="10 13" id="KW-0233">DNA recombination</keyword>
<dbReference type="InterPro" id="IPR002176">
    <property type="entry name" value="X-over_junc_endoDNase_RuvC"/>
</dbReference>
<evidence type="ECO:0000256" key="11">
    <source>
        <dbReference type="ARBA" id="ARBA00023204"/>
    </source>
</evidence>
<keyword evidence="6 13" id="KW-0227">DNA damage</keyword>
<evidence type="ECO:0000256" key="6">
    <source>
        <dbReference type="ARBA" id="ARBA00022763"/>
    </source>
</evidence>
<keyword evidence="3 13" id="KW-0540">Nuclease</keyword>
<keyword evidence="11 13" id="KW-0234">DNA repair</keyword>
<dbReference type="GO" id="GO:0008821">
    <property type="term" value="F:crossover junction DNA endonuclease activity"/>
    <property type="evidence" value="ECO:0007669"/>
    <property type="project" value="UniProtKB-UniRule"/>
</dbReference>
<dbReference type="NCBIfam" id="TIGR00228">
    <property type="entry name" value="ruvC"/>
    <property type="match status" value="1"/>
</dbReference>
<dbReference type="FunFam" id="3.30.420.10:FF:000002">
    <property type="entry name" value="Crossover junction endodeoxyribonuclease RuvC"/>
    <property type="match status" value="1"/>
</dbReference>
<dbReference type="PRINTS" id="PR00696">
    <property type="entry name" value="RSOLVASERUVC"/>
</dbReference>
<evidence type="ECO:0000256" key="8">
    <source>
        <dbReference type="ARBA" id="ARBA00022842"/>
    </source>
</evidence>
<comment type="subcellular location">
    <subcellularLocation>
        <location evidence="13">Cytoplasm</location>
    </subcellularLocation>
</comment>
<evidence type="ECO:0000313" key="15">
    <source>
        <dbReference type="EMBL" id="KKW24790.1"/>
    </source>
</evidence>
<dbReference type="EC" id="3.1.21.10" evidence="13 14"/>
<keyword evidence="4 13" id="KW-0479">Metal-binding</keyword>
<dbReference type="GO" id="GO:0006310">
    <property type="term" value="P:DNA recombination"/>
    <property type="evidence" value="ECO:0007669"/>
    <property type="project" value="UniProtKB-UniRule"/>
</dbReference>
<dbReference type="HAMAP" id="MF_00034">
    <property type="entry name" value="RuvC"/>
    <property type="match status" value="1"/>
</dbReference>
<gene>
    <name evidence="13" type="primary">ruvC</name>
    <name evidence="15" type="ORF">UY67_C0003G0018</name>
</gene>
<evidence type="ECO:0000256" key="14">
    <source>
        <dbReference type="NCBIfam" id="TIGR00228"/>
    </source>
</evidence>
<feature type="active site" evidence="13">
    <location>
        <position position="165"/>
    </location>
</feature>
<dbReference type="Gene3D" id="3.30.420.10">
    <property type="entry name" value="Ribonuclease H-like superfamily/Ribonuclease H"/>
    <property type="match status" value="1"/>
</dbReference>
<dbReference type="GO" id="GO:0005737">
    <property type="term" value="C:cytoplasm"/>
    <property type="evidence" value="ECO:0007669"/>
    <property type="project" value="UniProtKB-SubCell"/>
</dbReference>
<evidence type="ECO:0000256" key="7">
    <source>
        <dbReference type="ARBA" id="ARBA00022801"/>
    </source>
</evidence>
<dbReference type="PANTHER" id="PTHR30194:SF3">
    <property type="entry name" value="CROSSOVER JUNCTION ENDODEOXYRIBONUCLEASE RUVC"/>
    <property type="match status" value="1"/>
</dbReference>
<comment type="caution">
    <text evidence="15">The sequence shown here is derived from an EMBL/GenBank/DDBJ whole genome shotgun (WGS) entry which is preliminary data.</text>
</comment>
<dbReference type="Proteomes" id="UP000034273">
    <property type="component" value="Unassembled WGS sequence"/>
</dbReference>
<dbReference type="GO" id="GO:0003677">
    <property type="term" value="F:DNA binding"/>
    <property type="evidence" value="ECO:0007669"/>
    <property type="project" value="UniProtKB-KW"/>
</dbReference>
<evidence type="ECO:0000313" key="16">
    <source>
        <dbReference type="Proteomes" id="UP000034273"/>
    </source>
</evidence>
<evidence type="ECO:0000256" key="4">
    <source>
        <dbReference type="ARBA" id="ARBA00022723"/>
    </source>
</evidence>
<evidence type="ECO:0000256" key="3">
    <source>
        <dbReference type="ARBA" id="ARBA00022722"/>
    </source>
</evidence>
<keyword evidence="8 13" id="KW-0460">Magnesium</keyword>
<dbReference type="InterPro" id="IPR036397">
    <property type="entry name" value="RNaseH_sf"/>
</dbReference>
<evidence type="ECO:0000256" key="5">
    <source>
        <dbReference type="ARBA" id="ARBA00022759"/>
    </source>
</evidence>
<evidence type="ECO:0000256" key="12">
    <source>
        <dbReference type="ARBA" id="ARBA00029354"/>
    </source>
</evidence>
<evidence type="ECO:0000256" key="13">
    <source>
        <dbReference type="HAMAP-Rule" id="MF_00034"/>
    </source>
</evidence>
<feature type="active site" evidence="13">
    <location>
        <position position="32"/>
    </location>
</feature>
<keyword evidence="7 13" id="KW-0378">Hydrolase</keyword>